<feature type="region of interest" description="Disordered" evidence="7">
    <location>
        <begin position="436"/>
        <end position="459"/>
    </location>
</feature>
<evidence type="ECO:0000259" key="8">
    <source>
        <dbReference type="Pfam" id="PF00296"/>
    </source>
</evidence>
<dbReference type="PANTHER" id="PTHR30011">
    <property type="entry name" value="ALKANESULFONATE MONOOXYGENASE-RELATED"/>
    <property type="match status" value="1"/>
</dbReference>
<feature type="binding site" evidence="6">
    <location>
        <position position="231"/>
    </location>
    <ligand>
        <name>FMN</name>
        <dbReference type="ChEBI" id="CHEBI:58210"/>
    </ligand>
</feature>
<keyword evidence="3" id="KW-0560">Oxidoreductase</keyword>
<dbReference type="InterPro" id="IPR036661">
    <property type="entry name" value="Luciferase-like_sf"/>
</dbReference>
<dbReference type="FunFam" id="3.20.20.30:FF:000008">
    <property type="entry name" value="Xenobiotic compound monooxygenase A subunit"/>
    <property type="match status" value="1"/>
</dbReference>
<dbReference type="SUPFAM" id="SSF51679">
    <property type="entry name" value="Bacterial luciferase-like"/>
    <property type="match status" value="1"/>
</dbReference>
<evidence type="ECO:0000256" key="7">
    <source>
        <dbReference type="SAM" id="MobiDB-lite"/>
    </source>
</evidence>
<evidence type="ECO:0000256" key="5">
    <source>
        <dbReference type="ARBA" id="ARBA00033748"/>
    </source>
</evidence>
<accession>A0A163EQV0</accession>
<evidence type="ECO:0000313" key="10">
    <source>
        <dbReference type="Proteomes" id="UP000076490"/>
    </source>
</evidence>
<comment type="similarity">
    <text evidence="5">Belongs to the NtaA/SnaA/DszA monooxygenase family.</text>
</comment>
<dbReference type="OrthoDB" id="3265338at2"/>
<dbReference type="EMBL" id="LQNT01000011">
    <property type="protein sequence ID" value="KZE36976.1"/>
    <property type="molecule type" value="Genomic_DNA"/>
</dbReference>
<sequence>MPKKRIYLNAFEMNTPGHQSPGLWAHPDDQSHRYKDSGYWIELARILEESRYDAVFLADVLGTYDVYGQSRDAAVRQGAQSPVNDPTLVVPLMAAVTNHLGFGVTASVSHEHPYTFARRLSTLDHLTNGRVGWNIVTSYLKSAALNMGLDGQVSHDERYDIAEEYLEVCYKLWEGSWEDDAVKVDKVNRVYTDPSKVHDIRHEGKYFKVPGAHLSEPSKQRTPVLFQAGASSKGRAFAGRHTELAFIGAPTKNAARQTVTRLREAAADAGRNPDEIKILTLITPVIGRTEEEARAKFEEYQSYISDEGALALFGGWTGVDLSGADLDAGVDYVENDAIRSTLETFTKIDPERNWTIREIIKSIGVGGMGTAVVGTPEQVADELESWADETGVDGFNIAYALAHKTFKEFGEWVIPILQERGRVPKGYEGTSLRDNLFGNGDRLPEHHPGKQFSLKPETI</sequence>
<evidence type="ECO:0000256" key="3">
    <source>
        <dbReference type="ARBA" id="ARBA00023002"/>
    </source>
</evidence>
<gene>
    <name evidence="9" type="ORF">AV656_10340</name>
</gene>
<dbReference type="GO" id="GO:0004497">
    <property type="term" value="F:monooxygenase activity"/>
    <property type="evidence" value="ECO:0007669"/>
    <property type="project" value="UniProtKB-KW"/>
</dbReference>
<feature type="binding site" evidence="6">
    <location>
        <position position="105"/>
    </location>
    <ligand>
        <name>FMN</name>
        <dbReference type="ChEBI" id="CHEBI:58210"/>
    </ligand>
</feature>
<protein>
    <submittedName>
        <fullName evidence="9">5,10-methylene tetrahydromethanopterin reductase</fullName>
    </submittedName>
</protein>
<evidence type="ECO:0000313" key="9">
    <source>
        <dbReference type="EMBL" id="KZE36976.1"/>
    </source>
</evidence>
<dbReference type="InterPro" id="IPR016215">
    <property type="entry name" value="NTA_MOA"/>
</dbReference>
<dbReference type="Gene3D" id="3.20.20.30">
    <property type="entry name" value="Luciferase-like domain"/>
    <property type="match status" value="1"/>
</dbReference>
<dbReference type="Proteomes" id="UP000076490">
    <property type="component" value="Unassembled WGS sequence"/>
</dbReference>
<dbReference type="NCBIfam" id="TIGR03860">
    <property type="entry name" value="FMN_nitrolo"/>
    <property type="match status" value="1"/>
</dbReference>
<feature type="binding site" evidence="6">
    <location>
        <position position="59"/>
    </location>
    <ligand>
        <name>FMN</name>
        <dbReference type="ChEBI" id="CHEBI:58210"/>
    </ligand>
</feature>
<dbReference type="GO" id="GO:0016705">
    <property type="term" value="F:oxidoreductase activity, acting on paired donors, with incorporation or reduction of molecular oxygen"/>
    <property type="evidence" value="ECO:0007669"/>
    <property type="project" value="InterPro"/>
</dbReference>
<reference evidence="9 10" key="1">
    <citation type="submission" date="2016-01" db="EMBL/GenBank/DDBJ databases">
        <title>Whole genome sequencing of Bhargavaea cecembensis T14.</title>
        <authorList>
            <person name="Hong K.W."/>
        </authorList>
    </citation>
    <scope>NUCLEOTIDE SEQUENCE [LARGE SCALE GENOMIC DNA]</scope>
    <source>
        <strain evidence="9 10">T14</strain>
    </source>
</reference>
<keyword evidence="4" id="KW-0503">Monooxygenase</keyword>
<name>A0A163EQV0_9BACL</name>
<dbReference type="InterPro" id="IPR051260">
    <property type="entry name" value="Diverse_substr_monoxygenases"/>
</dbReference>
<feature type="binding site" evidence="6">
    <location>
        <position position="159"/>
    </location>
    <ligand>
        <name>FMN</name>
        <dbReference type="ChEBI" id="CHEBI:58210"/>
    </ligand>
</feature>
<dbReference type="AlphaFoldDB" id="A0A163EQV0"/>
<evidence type="ECO:0000256" key="1">
    <source>
        <dbReference type="ARBA" id="ARBA00022630"/>
    </source>
</evidence>
<dbReference type="PIRSF" id="PIRSF000337">
    <property type="entry name" value="NTA_MOA"/>
    <property type="match status" value="1"/>
</dbReference>
<keyword evidence="2 6" id="KW-0288">FMN</keyword>
<proteinExistence type="inferred from homology"/>
<evidence type="ECO:0000256" key="2">
    <source>
        <dbReference type="ARBA" id="ARBA00022643"/>
    </source>
</evidence>
<dbReference type="InterPro" id="IPR011251">
    <property type="entry name" value="Luciferase-like_dom"/>
</dbReference>
<feature type="domain" description="Luciferase-like" evidence="8">
    <location>
        <begin position="30"/>
        <end position="393"/>
    </location>
</feature>
<organism evidence="9 10">
    <name type="scientific">Bhargavaea cecembensis</name>
    <dbReference type="NCBI Taxonomy" id="394098"/>
    <lineage>
        <taxon>Bacteria</taxon>
        <taxon>Bacillati</taxon>
        <taxon>Bacillota</taxon>
        <taxon>Bacilli</taxon>
        <taxon>Bacillales</taxon>
        <taxon>Caryophanaceae</taxon>
        <taxon>Bhargavaea</taxon>
    </lineage>
</organism>
<evidence type="ECO:0000256" key="4">
    <source>
        <dbReference type="ARBA" id="ARBA00023033"/>
    </source>
</evidence>
<comment type="caution">
    <text evidence="9">The sequence shown here is derived from an EMBL/GenBank/DDBJ whole genome shotgun (WGS) entry which is preliminary data.</text>
</comment>
<evidence type="ECO:0000256" key="6">
    <source>
        <dbReference type="PIRSR" id="PIRSR000337-1"/>
    </source>
</evidence>
<dbReference type="RefSeq" id="WP_063181777.1">
    <property type="nucleotide sequence ID" value="NZ_LQNT01000011.1"/>
</dbReference>
<keyword evidence="1 6" id="KW-0285">Flavoprotein</keyword>
<dbReference type="Pfam" id="PF00296">
    <property type="entry name" value="Bac_luciferase"/>
    <property type="match status" value="1"/>
</dbReference>
<dbReference type="PANTHER" id="PTHR30011:SF16">
    <property type="entry name" value="C2H2 FINGER DOMAIN TRANSCRIPTION FACTOR (EUROFUNG)-RELATED"/>
    <property type="match status" value="1"/>
</dbReference>
<feature type="binding site" evidence="6">
    <location>
        <position position="155"/>
    </location>
    <ligand>
        <name>FMN</name>
        <dbReference type="ChEBI" id="CHEBI:58210"/>
    </ligand>
</feature>